<reference evidence="2 3" key="1">
    <citation type="submission" date="2018-01" db="EMBL/GenBank/DDBJ databases">
        <title>Whole genome sequence of Azospirillum brasilense REC3 isolated from strawberry roots.</title>
        <authorList>
            <person name="Fontana C.A."/>
            <person name="Salazar S.M."/>
            <person name="Bassi D."/>
            <person name="Puglisi E."/>
            <person name="Lovaisa N.C."/>
            <person name="Toffoli L.M."/>
            <person name="Pedraza R."/>
            <person name="Cocconcelli P.S."/>
        </authorList>
    </citation>
    <scope>NUCLEOTIDE SEQUENCE [LARGE SCALE GENOMIC DNA]</scope>
    <source>
        <strain evidence="2 3">REC3</strain>
        <plasmid evidence="2">p45unnamed</plasmid>
    </source>
</reference>
<protein>
    <submittedName>
        <fullName evidence="2">Integrase</fullName>
    </submittedName>
</protein>
<gene>
    <name evidence="2" type="ORF">C1S70_31060</name>
</gene>
<dbReference type="GO" id="GO:0003676">
    <property type="term" value="F:nucleic acid binding"/>
    <property type="evidence" value="ECO:0007669"/>
    <property type="project" value="InterPro"/>
</dbReference>
<dbReference type="Proteomes" id="UP000236268">
    <property type="component" value="Unassembled WGS sequence"/>
</dbReference>
<evidence type="ECO:0000259" key="1">
    <source>
        <dbReference type="PROSITE" id="PS50994"/>
    </source>
</evidence>
<name>A0A2K1FR46_9PROT</name>
<accession>A0A2K1FR46</accession>
<evidence type="ECO:0000313" key="3">
    <source>
        <dbReference type="Proteomes" id="UP000236268"/>
    </source>
</evidence>
<dbReference type="GO" id="GO:0015074">
    <property type="term" value="P:DNA integration"/>
    <property type="evidence" value="ECO:0007669"/>
    <property type="project" value="InterPro"/>
</dbReference>
<feature type="non-terminal residue" evidence="2">
    <location>
        <position position="341"/>
    </location>
</feature>
<dbReference type="InterPro" id="IPR001584">
    <property type="entry name" value="Integrase_cat-core"/>
</dbReference>
<proteinExistence type="predicted"/>
<dbReference type="Gene3D" id="3.30.420.10">
    <property type="entry name" value="Ribonuclease H-like superfamily/Ribonuclease H"/>
    <property type="match status" value="1"/>
</dbReference>
<evidence type="ECO:0000313" key="2">
    <source>
        <dbReference type="EMBL" id="PNQ95017.1"/>
    </source>
</evidence>
<dbReference type="InterPro" id="IPR012337">
    <property type="entry name" value="RNaseH-like_sf"/>
</dbReference>
<keyword evidence="2" id="KW-0614">Plasmid</keyword>
<organism evidence="2 3">
    <name type="scientific">Azospirillum argentinense</name>
    <dbReference type="NCBI Taxonomy" id="2970906"/>
    <lineage>
        <taxon>Bacteria</taxon>
        <taxon>Pseudomonadati</taxon>
        <taxon>Pseudomonadota</taxon>
        <taxon>Alphaproteobacteria</taxon>
        <taxon>Rhodospirillales</taxon>
        <taxon>Azospirillaceae</taxon>
        <taxon>Azospirillum</taxon>
    </lineage>
</organism>
<dbReference type="AlphaFoldDB" id="A0A2K1FR46"/>
<sequence length="341" mass="38205">MARPPTDTPLTKVPDEVWQTARERERVIRTLVQQPVLYGARSEAMVAAANELGITLQYLYRLVKAYAADPRTRSLLPKIPGPQAGLRRLHPRVETIIEEEIQTRYMDLLKPKKSLLMKGIYARCAAEGLGKPARETVEARLAVISKREQTKRRHGPKKAREDFNPIRGSLEAERALEIVQIDHTPTDVMGVEPDTLEVIGRPFITLAVDIRTRMYCGFYLTFDPPSVSSVAACVAHAVMDKSDWLSTRGLPAKWPVAGLCEVIHVDNGKEFHSKAFTRACEDYGIEVRYRPPGTPHMGGHVERRIGHLMQELHLLPGTTFSNIKERGIYDPAGNACLTIAE</sequence>
<feature type="domain" description="Integrase catalytic" evidence="1">
    <location>
        <begin position="161"/>
        <end position="312"/>
    </location>
</feature>
<dbReference type="InterPro" id="IPR036397">
    <property type="entry name" value="RNaseH_sf"/>
</dbReference>
<dbReference type="SUPFAM" id="SSF53098">
    <property type="entry name" value="Ribonuclease H-like"/>
    <property type="match status" value="1"/>
</dbReference>
<dbReference type="EMBL" id="POWG01000065">
    <property type="protein sequence ID" value="PNQ95017.1"/>
    <property type="molecule type" value="Genomic_DNA"/>
</dbReference>
<dbReference type="PROSITE" id="PS50994">
    <property type="entry name" value="INTEGRASE"/>
    <property type="match status" value="1"/>
</dbReference>
<geneLocation type="plasmid" evidence="2">
    <name>p45unnamed</name>
</geneLocation>
<comment type="caution">
    <text evidence="2">The sequence shown here is derived from an EMBL/GenBank/DDBJ whole genome shotgun (WGS) entry which is preliminary data.</text>
</comment>